<name>A0A1C3VVW1_9BRAD</name>
<dbReference type="PIRSF" id="PIRSF000337">
    <property type="entry name" value="NTA_MOA"/>
    <property type="match status" value="1"/>
</dbReference>
<sequence length="446" mass="48227">MSSRNSMLHLGLNLHGAGGHFAAWRWPGTNPSAFFDIEHYVRAAKIAERGLLDAVFLADTPAISSDITHQPPLNGLEPTLVLAVIARDTERIGLIATASTTYNEPYNLARRFQSLDVISRGRVAWNAVTTSSPATVANFGGREVGRADRYRRAENFVETVRALWLSWSGEVIIADQAAGVYADQSQFRLLDPATNSFGIRGPLTHPGSPQGYPVIVQAGGSDPGLRLGARSADVVFAAAGDLSTALQEAERLRALSRQFGRPAAPLILPGLVTCIGGTEEEAARRKKNLDGLLDLERAIVVLARSMGVAAEKLSLERPIPEEILPTADDVPFSVGHHRTIETLARQGRTVREIISSVQAFGHRLLVGAPEQIADSIEAWFRAGAVDGFNIIPDVLKDGTSAFVDNVVPILQKRGLFRKEYRGQTLREHFGLSIPFEPARATASSPL</sequence>
<evidence type="ECO:0000256" key="2">
    <source>
        <dbReference type="ARBA" id="ARBA00022643"/>
    </source>
</evidence>
<dbReference type="CDD" id="cd01095">
    <property type="entry name" value="Nitrilotriacetate_monoxgenase"/>
    <property type="match status" value="1"/>
</dbReference>
<comment type="similarity">
    <text evidence="5">Belongs to the NtaA/SnaA/DszA monooxygenase family.</text>
</comment>
<evidence type="ECO:0000256" key="1">
    <source>
        <dbReference type="ARBA" id="ARBA00022630"/>
    </source>
</evidence>
<evidence type="ECO:0000256" key="3">
    <source>
        <dbReference type="ARBA" id="ARBA00023002"/>
    </source>
</evidence>
<dbReference type="InterPro" id="IPR011251">
    <property type="entry name" value="Luciferase-like_dom"/>
</dbReference>
<dbReference type="GO" id="GO:0004497">
    <property type="term" value="F:monooxygenase activity"/>
    <property type="evidence" value="ECO:0007669"/>
    <property type="project" value="UniProtKB-KW"/>
</dbReference>
<dbReference type="InterPro" id="IPR051260">
    <property type="entry name" value="Diverse_substr_monoxygenases"/>
</dbReference>
<dbReference type="InterPro" id="IPR036661">
    <property type="entry name" value="Luciferase-like_sf"/>
</dbReference>
<evidence type="ECO:0000313" key="8">
    <source>
        <dbReference type="EMBL" id="SCB31755.1"/>
    </source>
</evidence>
<dbReference type="PANTHER" id="PTHR30011:SF16">
    <property type="entry name" value="C2H2 FINGER DOMAIN TRANSCRIPTION FACTOR (EUROFUNG)-RELATED"/>
    <property type="match status" value="1"/>
</dbReference>
<feature type="binding site" evidence="6">
    <location>
        <position position="59"/>
    </location>
    <ligand>
        <name>FMN</name>
        <dbReference type="ChEBI" id="CHEBI:58210"/>
    </ligand>
</feature>
<dbReference type="SUPFAM" id="SSF51679">
    <property type="entry name" value="Bacterial luciferase-like"/>
    <property type="match status" value="1"/>
</dbReference>
<proteinExistence type="inferred from homology"/>
<gene>
    <name evidence="8" type="ORF">GA0061098_1005322</name>
</gene>
<accession>A0A1C3VVW1</accession>
<dbReference type="PANTHER" id="PTHR30011">
    <property type="entry name" value="ALKANESULFONATE MONOOXYGENASE-RELATED"/>
    <property type="match status" value="1"/>
</dbReference>
<dbReference type="RefSeq" id="WP_091956614.1">
    <property type="nucleotide sequence ID" value="NZ_FMAI01000005.1"/>
</dbReference>
<evidence type="ECO:0000259" key="7">
    <source>
        <dbReference type="Pfam" id="PF00296"/>
    </source>
</evidence>
<feature type="binding site" evidence="6">
    <location>
        <position position="97"/>
    </location>
    <ligand>
        <name>FMN</name>
        <dbReference type="ChEBI" id="CHEBI:58210"/>
    </ligand>
</feature>
<feature type="binding site" evidence="6">
    <location>
        <position position="221"/>
    </location>
    <ligand>
        <name>FMN</name>
        <dbReference type="ChEBI" id="CHEBI:58210"/>
    </ligand>
</feature>
<evidence type="ECO:0000256" key="6">
    <source>
        <dbReference type="PIRSR" id="PIRSR000337-1"/>
    </source>
</evidence>
<evidence type="ECO:0000313" key="9">
    <source>
        <dbReference type="Proteomes" id="UP000199184"/>
    </source>
</evidence>
<dbReference type="Proteomes" id="UP000199184">
    <property type="component" value="Unassembled WGS sequence"/>
</dbReference>
<keyword evidence="3" id="KW-0560">Oxidoreductase</keyword>
<feature type="domain" description="Luciferase-like" evidence="7">
    <location>
        <begin position="21"/>
        <end position="384"/>
    </location>
</feature>
<keyword evidence="2 6" id="KW-0288">FMN</keyword>
<dbReference type="NCBIfam" id="TIGR03860">
    <property type="entry name" value="FMN_nitrolo"/>
    <property type="match status" value="1"/>
</dbReference>
<feature type="binding site" evidence="6">
    <location>
        <position position="150"/>
    </location>
    <ligand>
        <name>FMN</name>
        <dbReference type="ChEBI" id="CHEBI:58210"/>
    </ligand>
</feature>
<dbReference type="InterPro" id="IPR016215">
    <property type="entry name" value="NTA_MOA"/>
</dbReference>
<dbReference type="GO" id="GO:0016705">
    <property type="term" value="F:oxidoreductase activity, acting on paired donors, with incorporation or reduction of molecular oxygen"/>
    <property type="evidence" value="ECO:0007669"/>
    <property type="project" value="InterPro"/>
</dbReference>
<evidence type="ECO:0000256" key="4">
    <source>
        <dbReference type="ARBA" id="ARBA00023033"/>
    </source>
</evidence>
<evidence type="ECO:0000256" key="5">
    <source>
        <dbReference type="ARBA" id="ARBA00033748"/>
    </source>
</evidence>
<keyword evidence="1 6" id="KW-0285">Flavoprotein</keyword>
<dbReference type="Gene3D" id="3.20.20.30">
    <property type="entry name" value="Luciferase-like domain"/>
    <property type="match status" value="1"/>
</dbReference>
<reference evidence="9" key="1">
    <citation type="submission" date="2016-08" db="EMBL/GenBank/DDBJ databases">
        <authorList>
            <person name="Varghese N."/>
            <person name="Submissions Spin"/>
        </authorList>
    </citation>
    <scope>NUCLEOTIDE SEQUENCE [LARGE SCALE GENOMIC DNA]</scope>
    <source>
        <strain evidence="9">ERR11</strain>
    </source>
</reference>
<dbReference type="AlphaFoldDB" id="A0A1C3VVW1"/>
<dbReference type="Pfam" id="PF00296">
    <property type="entry name" value="Bac_luciferase"/>
    <property type="match status" value="1"/>
</dbReference>
<protein>
    <submittedName>
        <fullName evidence="8">FMN-dependent oxidoreductase, nitrilotriacetate monooxygenase family</fullName>
    </submittedName>
</protein>
<organism evidence="8 9">
    <name type="scientific">Bradyrhizobium shewense</name>
    <dbReference type="NCBI Taxonomy" id="1761772"/>
    <lineage>
        <taxon>Bacteria</taxon>
        <taxon>Pseudomonadati</taxon>
        <taxon>Pseudomonadota</taxon>
        <taxon>Alphaproteobacteria</taxon>
        <taxon>Hyphomicrobiales</taxon>
        <taxon>Nitrobacteraceae</taxon>
        <taxon>Bradyrhizobium</taxon>
    </lineage>
</organism>
<dbReference type="EMBL" id="FMAI01000005">
    <property type="protein sequence ID" value="SCB31755.1"/>
    <property type="molecule type" value="Genomic_DNA"/>
</dbReference>
<keyword evidence="4 8" id="KW-0503">Monooxygenase</keyword>
<keyword evidence="9" id="KW-1185">Reference proteome</keyword>